<dbReference type="Pfam" id="PF14322">
    <property type="entry name" value="SusD-like_3"/>
    <property type="match status" value="1"/>
</dbReference>
<dbReference type="EMBL" id="FLUM01000003">
    <property type="protein sequence ID" value="SBW03513.1"/>
    <property type="molecule type" value="Genomic_DNA"/>
</dbReference>
<comment type="subcellular location">
    <subcellularLocation>
        <location evidence="1">Cell outer membrane</location>
    </subcellularLocation>
</comment>
<evidence type="ECO:0000256" key="3">
    <source>
        <dbReference type="ARBA" id="ARBA00022729"/>
    </source>
</evidence>
<accession>A0A212JVT7</accession>
<evidence type="ECO:0000256" key="1">
    <source>
        <dbReference type="ARBA" id="ARBA00004442"/>
    </source>
</evidence>
<evidence type="ECO:0000313" key="9">
    <source>
        <dbReference type="EMBL" id="SBW03513.1"/>
    </source>
</evidence>
<dbReference type="AlphaFoldDB" id="A0A212JVT7"/>
<keyword evidence="4" id="KW-0472">Membrane</keyword>
<keyword evidence="3 6" id="KW-0732">Signal</keyword>
<protein>
    <submittedName>
        <fullName evidence="9">RagB/SusD domain-containing protein</fullName>
    </submittedName>
</protein>
<dbReference type="GO" id="GO:0009279">
    <property type="term" value="C:cell outer membrane"/>
    <property type="evidence" value="ECO:0007669"/>
    <property type="project" value="UniProtKB-SubCell"/>
</dbReference>
<sequence>MKNIKKSFGIAIISLFLLLTVNSCNDYLDIDEYIYDLPTLDTAFNSKKNLISFVNGAATWLPNENTFYYSPDDLRARALPFQGASDENFSSWNDAAHPFMPFLLGFETQYTESSNRYVDMYKGIRAANLILQRINEVPDLTDIDIRNYTGEAYFLRGYYYFMLFLQYGPIPILSETPLDINGSAESLTYERSSYDDCVEAICSDMEKASAYLPQDFSTTQPYRPTSGAALAVMSRLRLIAASPWYNGNTRYSNWRRSDGTHFISQTNDNRKWAVAAVAALRIIESKRYSIYTYKKLADSPVLDPSVSKQDYPDGAGDIDIFRSYSDLFTGEVPLMNNKESIWAEANSDWTSKEATPVFLGGHNSLNITQGGVDAFRRKDGTDPRTDVSSPYYIPADQVSEPIGYEQEFSGYALKSAAPKMYNNMEMRFYASVGFCHRFWKCLGYQGSGGYKNVEVTYYSDGNAYPHESQKLNFNYSGYTLVKYINPSDSRISGTVIVPKTFSKYRYAEVLLNYAEALNEINETHTIDIDNKQYTISRNLAEIKSALNQIRYRSGLPGLKDSDIADQTAARKIIKRERQVEFFCEGRRYFDLRRWGDAQDAYDKRVTGMNVYQPSSNRKEFFKETELITPLAARKFSLKNYFWPIPYSAMKQNPKLVQNPGW</sequence>
<reference evidence="9" key="1">
    <citation type="submission" date="2016-04" db="EMBL/GenBank/DDBJ databases">
        <authorList>
            <person name="Evans L.H."/>
            <person name="Alamgir A."/>
            <person name="Owens N."/>
            <person name="Weber N.D."/>
            <person name="Virtaneva K."/>
            <person name="Barbian K."/>
            <person name="Babar A."/>
            <person name="Rosenke K."/>
        </authorList>
    </citation>
    <scope>NUCLEOTIDE SEQUENCE</scope>
    <source>
        <strain evidence="9">86-1</strain>
    </source>
</reference>
<keyword evidence="5" id="KW-0998">Cell outer membrane</keyword>
<proteinExistence type="inferred from homology"/>
<dbReference type="Gene3D" id="1.25.40.390">
    <property type="match status" value="1"/>
</dbReference>
<evidence type="ECO:0000256" key="2">
    <source>
        <dbReference type="ARBA" id="ARBA00006275"/>
    </source>
</evidence>
<dbReference type="Pfam" id="PF07980">
    <property type="entry name" value="SusD_RagB"/>
    <property type="match status" value="1"/>
</dbReference>
<comment type="similarity">
    <text evidence="2">Belongs to the SusD family.</text>
</comment>
<feature type="domain" description="SusD-like N-terminal" evidence="8">
    <location>
        <begin position="26"/>
        <end position="238"/>
    </location>
</feature>
<feature type="chain" id="PRO_5012984839" evidence="6">
    <location>
        <begin position="27"/>
        <end position="661"/>
    </location>
</feature>
<feature type="signal peptide" evidence="6">
    <location>
        <begin position="1"/>
        <end position="26"/>
    </location>
</feature>
<dbReference type="InterPro" id="IPR033985">
    <property type="entry name" value="SusD-like_N"/>
</dbReference>
<evidence type="ECO:0000259" key="8">
    <source>
        <dbReference type="Pfam" id="PF14322"/>
    </source>
</evidence>
<dbReference type="InterPro" id="IPR012944">
    <property type="entry name" value="SusD_RagB_dom"/>
</dbReference>
<evidence type="ECO:0000256" key="5">
    <source>
        <dbReference type="ARBA" id="ARBA00023237"/>
    </source>
</evidence>
<feature type="domain" description="RagB/SusD" evidence="7">
    <location>
        <begin position="335"/>
        <end position="661"/>
    </location>
</feature>
<gene>
    <name evidence="9" type="ORF">KL86DYS1_30595</name>
</gene>
<organism evidence="9">
    <name type="scientific">uncultured Dysgonomonas sp</name>
    <dbReference type="NCBI Taxonomy" id="206096"/>
    <lineage>
        <taxon>Bacteria</taxon>
        <taxon>Pseudomonadati</taxon>
        <taxon>Bacteroidota</taxon>
        <taxon>Bacteroidia</taxon>
        <taxon>Bacteroidales</taxon>
        <taxon>Dysgonomonadaceae</taxon>
        <taxon>Dysgonomonas</taxon>
        <taxon>environmental samples</taxon>
    </lineage>
</organism>
<evidence type="ECO:0000256" key="6">
    <source>
        <dbReference type="SAM" id="SignalP"/>
    </source>
</evidence>
<dbReference type="SUPFAM" id="SSF48452">
    <property type="entry name" value="TPR-like"/>
    <property type="match status" value="1"/>
</dbReference>
<evidence type="ECO:0000259" key="7">
    <source>
        <dbReference type="Pfam" id="PF07980"/>
    </source>
</evidence>
<dbReference type="InterPro" id="IPR011990">
    <property type="entry name" value="TPR-like_helical_dom_sf"/>
</dbReference>
<name>A0A212JVT7_9BACT</name>
<dbReference type="RefSeq" id="WP_296942558.1">
    <property type="nucleotide sequence ID" value="NZ_LT599032.1"/>
</dbReference>
<evidence type="ECO:0000256" key="4">
    <source>
        <dbReference type="ARBA" id="ARBA00023136"/>
    </source>
</evidence>